<dbReference type="CDD" id="cd01823">
    <property type="entry name" value="SEST_like"/>
    <property type="match status" value="1"/>
</dbReference>
<dbReference type="Pfam" id="PF13519">
    <property type="entry name" value="VWA_2"/>
    <property type="match status" value="1"/>
</dbReference>
<dbReference type="SUPFAM" id="SSF53300">
    <property type="entry name" value="vWA-like"/>
    <property type="match status" value="1"/>
</dbReference>
<dbReference type="SUPFAM" id="SSF52266">
    <property type="entry name" value="SGNH hydrolase"/>
    <property type="match status" value="1"/>
</dbReference>
<dbReference type="PANTHER" id="PTHR37981">
    <property type="entry name" value="LIPASE 2"/>
    <property type="match status" value="1"/>
</dbReference>
<dbReference type="InterPro" id="IPR013783">
    <property type="entry name" value="Ig-like_fold"/>
</dbReference>
<evidence type="ECO:0000259" key="2">
    <source>
        <dbReference type="PROSITE" id="PS50234"/>
    </source>
</evidence>
<evidence type="ECO:0000256" key="1">
    <source>
        <dbReference type="SAM" id="Phobius"/>
    </source>
</evidence>
<keyword evidence="4" id="KW-1185">Reference proteome</keyword>
<dbReference type="Proteomes" id="UP001589783">
    <property type="component" value="Unassembled WGS sequence"/>
</dbReference>
<dbReference type="PANTHER" id="PTHR37981:SF1">
    <property type="entry name" value="SGNH HYDROLASE-TYPE ESTERASE DOMAIN-CONTAINING PROTEIN"/>
    <property type="match status" value="1"/>
</dbReference>
<keyword evidence="1" id="KW-0472">Membrane</keyword>
<protein>
    <submittedName>
        <fullName evidence="3">VWA domain-containing protein</fullName>
    </submittedName>
</protein>
<gene>
    <name evidence="3" type="ORF">ACFFJD_11060</name>
</gene>
<dbReference type="Gene3D" id="2.60.40.10">
    <property type="entry name" value="Immunoglobulins"/>
    <property type="match status" value="1"/>
</dbReference>
<dbReference type="InterPro" id="IPR036514">
    <property type="entry name" value="SGNH_hydro_sf"/>
</dbReference>
<organism evidence="3 4">
    <name type="scientific">Gordonia phosphorivorans</name>
    <dbReference type="NCBI Taxonomy" id="1056982"/>
    <lineage>
        <taxon>Bacteria</taxon>
        <taxon>Bacillati</taxon>
        <taxon>Actinomycetota</taxon>
        <taxon>Actinomycetes</taxon>
        <taxon>Mycobacteriales</taxon>
        <taxon>Gordoniaceae</taxon>
        <taxon>Gordonia</taxon>
    </lineage>
</organism>
<feature type="domain" description="VWFA" evidence="2">
    <location>
        <begin position="40"/>
        <end position="219"/>
    </location>
</feature>
<reference evidence="3 4" key="1">
    <citation type="submission" date="2024-09" db="EMBL/GenBank/DDBJ databases">
        <authorList>
            <person name="Sun Q."/>
            <person name="Mori K."/>
        </authorList>
    </citation>
    <scope>NUCLEOTIDE SEQUENCE [LARGE SCALE GENOMIC DNA]</scope>
    <source>
        <strain evidence="3 4">CCM 7957</strain>
    </source>
</reference>
<dbReference type="InterPro" id="IPR018905">
    <property type="entry name" value="A-galactase_NEW3"/>
</dbReference>
<proteinExistence type="predicted"/>
<evidence type="ECO:0000313" key="3">
    <source>
        <dbReference type="EMBL" id="MFC0315386.1"/>
    </source>
</evidence>
<accession>A0ABV6H9F8</accession>
<comment type="caution">
    <text evidence="3">The sequence shown here is derived from an EMBL/GenBank/DDBJ whole genome shotgun (WGS) entry which is preliminary data.</text>
</comment>
<feature type="transmembrane region" description="Helical" evidence="1">
    <location>
        <begin position="767"/>
        <end position="789"/>
    </location>
</feature>
<name>A0ABV6H9F8_9ACTN</name>
<dbReference type="SMART" id="SM00327">
    <property type="entry name" value="VWA"/>
    <property type="match status" value="1"/>
</dbReference>
<dbReference type="RefSeq" id="WP_387959064.1">
    <property type="nucleotide sequence ID" value="NZ_JBHTBT010000018.1"/>
</dbReference>
<evidence type="ECO:0000313" key="4">
    <source>
        <dbReference type="Proteomes" id="UP001589783"/>
    </source>
</evidence>
<dbReference type="Pfam" id="PF10633">
    <property type="entry name" value="NPCBM_assoc"/>
    <property type="match status" value="1"/>
</dbReference>
<dbReference type="InterPro" id="IPR002035">
    <property type="entry name" value="VWF_A"/>
</dbReference>
<dbReference type="InterPro" id="IPR036465">
    <property type="entry name" value="vWFA_dom_sf"/>
</dbReference>
<dbReference type="PROSITE" id="PS50234">
    <property type="entry name" value="VWFA"/>
    <property type="match status" value="1"/>
</dbReference>
<keyword evidence="1" id="KW-0812">Transmembrane</keyword>
<dbReference type="EMBL" id="JBHLWV010000020">
    <property type="protein sequence ID" value="MFC0315386.1"/>
    <property type="molecule type" value="Genomic_DNA"/>
</dbReference>
<keyword evidence="1" id="KW-1133">Transmembrane helix</keyword>
<sequence>MMRRILSLLVAVLLVVTAAPWMPGGTGSVRAEPKVSGPGTTLVVMDTSGSMSAETEGGATRLDEARSAVLKTVDSLPTGAQFGLIAYPGNGREVDGCSIGDEEIKLGPLEAGSVATAVRRLTADGDTPTGPALRHAADLIKRAGGNGTIIVVSDGQANCGSSDLCAVAQSIAADGVGIQAHTVGFHYDDDQLSCVAKILGGRHVNVTEPGALDSVLEELSGARLEFDLQVPKEMAEVPGTGTQGSTITATVRSTGQHPANNVRVAIEVTDPDGKPTQLSVPRPVRFLGNLAPGGKPRTVSMTIRPPEGSIGDYRVRATAHSVNTGPVQQTGAFRVVGKTPMAGLLGDARSVAVLGDSYSSGEGTSRYFGGTDDPGGNNCHRSEFNYGGVLFGSQAYTIACSGAVTSDLTTSQPLPSREHGEIRTHERPQLERLHEVAGDRPVDAVMMTLGGNDIGFGPVVRECIQGDCRKGAALAREKASEETFVLGLIRAYQSVDRTLNDASARAQRGDRQAPIVVLPYPRPIPTNDQIAGDKNEMGQLKNGHLCMTGTSVDELRALNPMLDTLNASIRLAVDIARSEGIPVYYAQEIVEAFLPDHTICDSDSYVVNNVPANALPRNHQQIAHPNRKGYDAMAKVLRAWSQVTAPMPTAADRDTKYSDVPILGTSTADRVSGVIAAPARRLDLFEPGSLVQKKEPGYAKDGVVTITVNSTPRMVGAFVADENGAVNAAFRLPADLEPGRHTIVVTGLDAQGNPKESRTSITVLPRYSGIMAVVFLVGVVLAVGGAFSLRRARKRRAAASTG</sequence>
<dbReference type="Gene3D" id="3.40.50.1110">
    <property type="entry name" value="SGNH hydrolase"/>
    <property type="match status" value="1"/>
</dbReference>
<dbReference type="InterPro" id="IPR037460">
    <property type="entry name" value="SEST-like"/>
</dbReference>
<dbReference type="Gene3D" id="3.40.50.410">
    <property type="entry name" value="von Willebrand factor, type A domain"/>
    <property type="match status" value="1"/>
</dbReference>